<dbReference type="InterPro" id="IPR041516">
    <property type="entry name" value="LACTB2_WH"/>
</dbReference>
<reference evidence="3" key="1">
    <citation type="submission" date="2016-10" db="EMBL/GenBank/DDBJ databases">
        <authorList>
            <person name="Varghese N."/>
            <person name="Submissions S."/>
        </authorList>
    </citation>
    <scope>NUCLEOTIDE SEQUENCE [LARGE SCALE GENOMIC DNA]</scope>
    <source>
        <strain evidence="3">DSM 16199</strain>
    </source>
</reference>
<gene>
    <name evidence="2" type="ORF">SAMN04488004_12046</name>
</gene>
<dbReference type="InterPro" id="IPR036388">
    <property type="entry name" value="WH-like_DNA-bd_sf"/>
</dbReference>
<dbReference type="SMART" id="SM00849">
    <property type="entry name" value="Lactamase_B"/>
    <property type="match status" value="1"/>
</dbReference>
<dbReference type="InterPro" id="IPR001279">
    <property type="entry name" value="Metallo-B-lactamas"/>
</dbReference>
<keyword evidence="3" id="KW-1185">Reference proteome</keyword>
<sequence length="299" mass="31062">MDEFDPRPGVAEQIAPGLRRVLAPNPSAMTWRGTNTYVLGQGQVTVIDPGPDDAAHLAALLQATAGDVVSHIVVTHSHLDHSPLAARLAAQTGAQVWAFGDSHSGRSAVMQGLVDSGYDGGGEGIDLHFAPDRIVSDGDAIDTPAGALRVLHTPGHMGNHICLRWGDAVFSGDLVMGWATSLVSPPDGDISDFLTSCAKLRADGAAVLYPGHGAPVTEPAARIDWLIAHRMERRAQVLAALTTPRDVAGLTAAIYTDVAPALWPIAARNVFAQLIELVGAGLVTAQPALTAGAVFARAP</sequence>
<name>A0A1I4HWK1_9RHOB</name>
<feature type="domain" description="Cyclic nucleotide-binding" evidence="1">
    <location>
        <begin position="33"/>
        <end position="99"/>
    </location>
</feature>
<dbReference type="Proteomes" id="UP000199550">
    <property type="component" value="Unassembled WGS sequence"/>
</dbReference>
<dbReference type="OrthoDB" id="9788263at2"/>
<dbReference type="AlphaFoldDB" id="A0A1I4HWK1"/>
<dbReference type="Gene3D" id="1.10.10.10">
    <property type="entry name" value="Winged helix-like DNA-binding domain superfamily/Winged helix DNA-binding domain"/>
    <property type="match status" value="1"/>
</dbReference>
<dbReference type="CDD" id="cd16278">
    <property type="entry name" value="metallo-hydrolase-like_MBL-fold"/>
    <property type="match status" value="1"/>
</dbReference>
<dbReference type="InterPro" id="IPR050662">
    <property type="entry name" value="Sec-metab_biosynth-thioest"/>
</dbReference>
<dbReference type="RefSeq" id="WP_090190954.1">
    <property type="nucleotide sequence ID" value="NZ_FOTF01000020.1"/>
</dbReference>
<dbReference type="PROSITE" id="PS50042">
    <property type="entry name" value="CNMP_BINDING_3"/>
    <property type="match status" value="1"/>
</dbReference>
<dbReference type="PANTHER" id="PTHR23131">
    <property type="entry name" value="ENDORIBONUCLEASE LACTB2"/>
    <property type="match status" value="1"/>
</dbReference>
<dbReference type="EMBL" id="FOTF01000020">
    <property type="protein sequence ID" value="SFL46444.1"/>
    <property type="molecule type" value="Genomic_DNA"/>
</dbReference>
<dbReference type="STRING" id="195913.SAMN04488004_12046"/>
<dbReference type="InterPro" id="IPR000595">
    <property type="entry name" value="cNMP-bd_dom"/>
</dbReference>
<dbReference type="SUPFAM" id="SSF56281">
    <property type="entry name" value="Metallo-hydrolase/oxidoreductase"/>
    <property type="match status" value="1"/>
</dbReference>
<dbReference type="InterPro" id="IPR036866">
    <property type="entry name" value="RibonucZ/Hydroxyglut_hydro"/>
</dbReference>
<proteinExistence type="predicted"/>
<evidence type="ECO:0000313" key="2">
    <source>
        <dbReference type="EMBL" id="SFL46444.1"/>
    </source>
</evidence>
<dbReference type="Gene3D" id="3.60.15.10">
    <property type="entry name" value="Ribonuclease Z/Hydroxyacylglutathione hydrolase-like"/>
    <property type="match status" value="1"/>
</dbReference>
<organism evidence="2 3">
    <name type="scientific">Loktanella salsilacus</name>
    <dbReference type="NCBI Taxonomy" id="195913"/>
    <lineage>
        <taxon>Bacteria</taxon>
        <taxon>Pseudomonadati</taxon>
        <taxon>Pseudomonadota</taxon>
        <taxon>Alphaproteobacteria</taxon>
        <taxon>Rhodobacterales</taxon>
        <taxon>Roseobacteraceae</taxon>
        <taxon>Loktanella</taxon>
    </lineage>
</organism>
<evidence type="ECO:0000259" key="1">
    <source>
        <dbReference type="PROSITE" id="PS50042"/>
    </source>
</evidence>
<dbReference type="Pfam" id="PF00753">
    <property type="entry name" value="Lactamase_B"/>
    <property type="match status" value="1"/>
</dbReference>
<dbReference type="PANTHER" id="PTHR23131:SF0">
    <property type="entry name" value="ENDORIBONUCLEASE LACTB2"/>
    <property type="match status" value="1"/>
</dbReference>
<accession>A0A1I4HWK1</accession>
<evidence type="ECO:0000313" key="3">
    <source>
        <dbReference type="Proteomes" id="UP000199550"/>
    </source>
</evidence>
<protein>
    <submittedName>
        <fullName evidence="2">Glyoxylase, beta-lactamase superfamily II</fullName>
    </submittedName>
</protein>
<dbReference type="Pfam" id="PF17778">
    <property type="entry name" value="WHD_BLACT"/>
    <property type="match status" value="1"/>
</dbReference>